<dbReference type="GO" id="GO:1990112">
    <property type="term" value="C:RQC complex"/>
    <property type="evidence" value="ECO:0007669"/>
    <property type="project" value="InterPro"/>
</dbReference>
<sequence>MYALVSACCRHAPGLLRPHPPLPPAKASSGDPAEEGKTEAVSDTGGKKEKANRRDGGGIAGKRSRVATPGLLAELLSEKEDSNHREAWQAVLLVLREFKETWMAEKGAAAVLPTLLTRLRKGAFLATSSTSYPCLLPLLASLPAQALLSPADGRAGPPFCVAFVENLWVTIAKPSSGDAAGDRTGGGGGGGGGGWLADVVSAHVECVTFLLLKLPPAPQGLGEAGDTAAASTSGGIPGGGGGVDTERSSAAVSVAAATANLAKAVGVFVLEEETGATGPGNGVRTAGRRSQTISEAFGRVLGQLHLGGEKGAGVMGTTSGSAAVWGALLREFEGGLDQRSRGGAAWMGKTLVHAMTAVNERKSGGARGSPGAATVAEETVENPTQPPTTAKGSHCTGLREMCRTLFHHCVGAIGYVSPSSGVTDDEAGAAISSVDAPLTAFMSSMAGALGMDGIFCMGDAALPGDGGGGDSRPSVVAPDSAREFYENFLVPRFVASAGGRRSTEAMGEAAMALESLTKAFLLAEEGPRQWNDFRLLLKRALAEPEVVRLRTTTMVLRLAPASMARVFPEVDEALLRACGISFPGTEPAAAPPSSSSSSSSSPRLHPKSSTQDLPAFLQACLGATDGGRERTAAPFVKASTVSEVAKVVTAASPSASTSSSAGTAEAAGVAIRPTLLPMAVLEGLLGVLGTGESGGPADSSRRGVGNDDDALAAVRKSGLSLLLAAFSAIGEGRAADRLWRDVAAPTLQDLVLRAPRREAAAAAAAVAETPPPQWCDGIWQDFVGEAVEEARRAMEGNGVNDDGASDQGAPPLLLPGRGGVERAATLTSALLDLRSALLRRGATLLPPDDAPVLWRLGLTRPSVWRQRRLEALAAGERSTGGPLATAAADLARACVGSRWSRRWECVSLVLGRLPDARARLSLLVEGVVSAEAEGGGVGVAGEALHEILAAGVMVSRAVRLLGGEEGRGGVSEVSVDLPSCLLVAPAEDTISASGRMARAAAGGVDSVEDFGVGLRRFRGVSMGADGDDPEAVAAVASAEVLDAALAHLDAAALAGGGGGGGEAGTASWRTACSATVSSGLVVAVVGEAFARGLGLGDEANRLMAVRCGTYKAPVPSAADLVPGAKTLYTSDGQAVTIVAAHVDPGGGEGYYTVRPIPAPGGTADDAGRERQTVLGRLSVTPPSPRSSGAVAAPPPHARWLVRPAVAAKLGEVLAGPVSAIERRLWEHLGRSPEMSGPEAPALSSATAAALRGVASTCVRAALLCGSNPRGTAGGGSQEAWEGVRPGILTLRNRWAAAAAKSGSAVLASKTGGGGGGTVQAAATVALAASVLSGFLAATPLMPSDEEGMRLMPARIRGSLCGEAAGGAGSAAAALGWRRVQGTASLAWLRDCAEASCKVHVSASLGSLGSDIFVGTQAETEAAVVALVRSAVRRRRGDNSVVGGGSFDLALARACAGLFAAESCRLSQGHAASLSCDSKAAVVSWAVSKFLLSGGRMASATAAGGTLVSSFGGGDDDAAALCLETARLLTATAWDGLLAARGDRAKVWEAARFPAVWRGLHAAVVGAVASPVLQLCAFEVLEAAAADWRSDPVSGDEGSEGAKGDDAGTPAGEEEGKGDGSSATAPGEGQSIVSRLARALGGWGLASAQAGGGAGGGVVDVEGSDGGGGADEGAGSSSPSTEAVEEEAKEQQDDLELIAKCFPEDLLLAVEALPSTIDALAEAPQASARARSGTRREENIMAAHEEEEEGNYDDSEAEEEDEADEKQAWGSEEGADVDSAERPTSDASAEEEEEEEEEGGSERGDAEEHSADSEPEQGGGTADGTDGDIAPQSTASKSRRKRLRRRLSSSSGSTRTTTSDRGQAGNIPGGGRDRRRTPASGPSLTGPFLTWLLWLEHCRRASELEAKSRSAARVFVARAGALSPVMEACFRVLRASQDDGGRSNSGSIGGASRLGPAQAVRVSRLDPRKPHDLARLALAVYFRTVHVFPALSRSWWSDDCARGLRVWVADFTKRHVSPALIQIEAQIITRATDKGVWDDGGEMSVRASANSRQVVASYLKEECTLEAVIQLPPDYPLRNVEVTCSKRMGVSESRWRQWVLQIVTLLSLQDGSVLDAVMMWKKNVDKEFEGVEPCVICYSVLHPKSMDLPQMTCKTCNNRFHSSCLYKWFHTSHKNKCPICQQTWA</sequence>
<proteinExistence type="inferred from homology"/>
<dbReference type="STRING" id="2880.D8LU39"/>
<dbReference type="GO" id="GO:0043023">
    <property type="term" value="F:ribosomal large subunit binding"/>
    <property type="evidence" value="ECO:0007669"/>
    <property type="project" value="TreeGrafter"/>
</dbReference>
<evidence type="ECO:0000259" key="16">
    <source>
        <dbReference type="PROSITE" id="PS50089"/>
    </source>
</evidence>
<feature type="compositionally biased region" description="Basic residues" evidence="15">
    <location>
        <begin position="1836"/>
        <end position="1846"/>
    </location>
</feature>
<comment type="similarity">
    <text evidence="4">Belongs to the LTN1 family.</text>
</comment>
<evidence type="ECO:0000256" key="2">
    <source>
        <dbReference type="ARBA" id="ARBA00004514"/>
    </source>
</evidence>
<feature type="compositionally biased region" description="Basic and acidic residues" evidence="15">
    <location>
        <begin position="1799"/>
        <end position="1811"/>
    </location>
</feature>
<comment type="catalytic activity">
    <reaction evidence="1">
        <text>S-ubiquitinyl-[E2 ubiquitin-conjugating enzyme]-L-cysteine + [acceptor protein]-L-lysine = [E2 ubiquitin-conjugating enzyme]-L-cysteine + N(6)-ubiquitinyl-[acceptor protein]-L-lysine.</text>
        <dbReference type="EC" id="2.3.2.27"/>
    </reaction>
</comment>
<dbReference type="GO" id="GO:0061630">
    <property type="term" value="F:ubiquitin protein ligase activity"/>
    <property type="evidence" value="ECO:0007669"/>
    <property type="project" value="UniProtKB-EC"/>
</dbReference>
<feature type="compositionally biased region" description="Acidic residues" evidence="15">
    <location>
        <begin position="1787"/>
        <end position="1798"/>
    </location>
</feature>
<dbReference type="EMBL" id="FN649744">
    <property type="protein sequence ID" value="CBN78081.1"/>
    <property type="molecule type" value="Genomic_DNA"/>
</dbReference>
<feature type="region of interest" description="Disordered" evidence="15">
    <location>
        <begin position="585"/>
        <end position="609"/>
    </location>
</feature>
<feature type="compositionally biased region" description="Low complexity" evidence="15">
    <location>
        <begin position="587"/>
        <end position="602"/>
    </location>
</feature>
<dbReference type="InterPro" id="IPR054477">
    <property type="entry name" value="LTN1_E3_ligase_6th"/>
</dbReference>
<feature type="region of interest" description="Disordered" evidence="15">
    <location>
        <begin position="1587"/>
        <end position="1627"/>
    </location>
</feature>
<dbReference type="Pfam" id="PF23009">
    <property type="entry name" value="UBC_like"/>
    <property type="match status" value="1"/>
</dbReference>
<keyword evidence="9" id="KW-0479">Metal-binding</keyword>
<dbReference type="Pfam" id="PF22958">
    <property type="entry name" value="Ltn1_1st"/>
    <property type="match status" value="1"/>
</dbReference>
<dbReference type="InterPro" id="IPR039804">
    <property type="entry name" value="RING-CH-C4HC3_LTN1"/>
</dbReference>
<feature type="compositionally biased region" description="Gly residues" evidence="15">
    <location>
        <begin position="1649"/>
        <end position="1671"/>
    </location>
</feature>
<gene>
    <name evidence="17" type="ORF">Esi_0095_0021</name>
</gene>
<evidence type="ECO:0000256" key="1">
    <source>
        <dbReference type="ARBA" id="ARBA00000900"/>
    </source>
</evidence>
<evidence type="ECO:0000256" key="12">
    <source>
        <dbReference type="ARBA" id="ARBA00022786"/>
    </source>
</evidence>
<evidence type="ECO:0000256" key="11">
    <source>
        <dbReference type="ARBA" id="ARBA00022771"/>
    </source>
</evidence>
<evidence type="ECO:0000256" key="10">
    <source>
        <dbReference type="ARBA" id="ARBA00022737"/>
    </source>
</evidence>
<evidence type="ECO:0000256" key="6">
    <source>
        <dbReference type="ARBA" id="ARBA00017157"/>
    </source>
</evidence>
<organism evidence="17 18">
    <name type="scientific">Ectocarpus siliculosus</name>
    <name type="common">Brown alga</name>
    <name type="synonym">Conferva siliculosa</name>
    <dbReference type="NCBI Taxonomy" id="2880"/>
    <lineage>
        <taxon>Eukaryota</taxon>
        <taxon>Sar</taxon>
        <taxon>Stramenopiles</taxon>
        <taxon>Ochrophyta</taxon>
        <taxon>PX clade</taxon>
        <taxon>Phaeophyceae</taxon>
        <taxon>Ectocarpales</taxon>
        <taxon>Ectocarpaceae</taxon>
        <taxon>Ectocarpus</taxon>
    </lineage>
</organism>
<keyword evidence="8" id="KW-0808">Transferase</keyword>
<dbReference type="Gene3D" id="3.30.40.10">
    <property type="entry name" value="Zinc/RING finger domain, C3HC4 (zinc finger)"/>
    <property type="match status" value="1"/>
</dbReference>
<feature type="compositionally biased region" description="Low complexity" evidence="15">
    <location>
        <begin position="1822"/>
        <end position="1835"/>
    </location>
</feature>
<dbReference type="InParanoid" id="D8LU39"/>
<accession>D8LU39</accession>
<evidence type="ECO:0000313" key="17">
    <source>
        <dbReference type="EMBL" id="CBN78081.1"/>
    </source>
</evidence>
<dbReference type="SUPFAM" id="SSF57850">
    <property type="entry name" value="RING/U-box"/>
    <property type="match status" value="1"/>
</dbReference>
<evidence type="ECO:0000256" key="8">
    <source>
        <dbReference type="ARBA" id="ARBA00022679"/>
    </source>
</evidence>
<evidence type="ECO:0000313" key="18">
    <source>
        <dbReference type="Proteomes" id="UP000002630"/>
    </source>
</evidence>
<feature type="compositionally biased region" description="Basic and acidic residues" evidence="15">
    <location>
        <begin position="34"/>
        <end position="56"/>
    </location>
</feature>
<evidence type="ECO:0000256" key="9">
    <source>
        <dbReference type="ARBA" id="ARBA00022723"/>
    </source>
</evidence>
<comment type="pathway">
    <text evidence="3">Protein modification; protein ubiquitination.</text>
</comment>
<feature type="region of interest" description="Disordered" evidence="15">
    <location>
        <begin position="13"/>
        <end position="63"/>
    </location>
</feature>
<dbReference type="InterPro" id="IPR039795">
    <property type="entry name" value="LTN1/Rkr1"/>
</dbReference>
<dbReference type="GO" id="GO:0072344">
    <property type="term" value="P:rescue of stalled ribosome"/>
    <property type="evidence" value="ECO:0007669"/>
    <property type="project" value="TreeGrafter"/>
</dbReference>
<feature type="region of interest" description="Disordered" evidence="15">
    <location>
        <begin position="1648"/>
        <end position="1691"/>
    </location>
</feature>
<dbReference type="Pfam" id="PF22999">
    <property type="entry name" value="LTN1_E3_ligase_6th"/>
    <property type="match status" value="1"/>
</dbReference>
<dbReference type="eggNOG" id="KOG0803">
    <property type="taxonomic scope" value="Eukaryota"/>
</dbReference>
<evidence type="ECO:0000256" key="13">
    <source>
        <dbReference type="ARBA" id="ARBA00022833"/>
    </source>
</evidence>
<dbReference type="UniPathway" id="UPA00143"/>
<dbReference type="PANTHER" id="PTHR12389:SF0">
    <property type="entry name" value="E3 UBIQUITIN-PROTEIN LIGASE LISTERIN"/>
    <property type="match status" value="1"/>
</dbReference>
<dbReference type="GO" id="GO:0005829">
    <property type="term" value="C:cytosol"/>
    <property type="evidence" value="ECO:0007669"/>
    <property type="project" value="UniProtKB-SubCell"/>
</dbReference>
<dbReference type="GO" id="GO:0016567">
    <property type="term" value="P:protein ubiquitination"/>
    <property type="evidence" value="ECO:0007669"/>
    <property type="project" value="UniProtKB-UniPathway"/>
</dbReference>
<dbReference type="Proteomes" id="UP000002630">
    <property type="component" value="Linkage Group LG19"/>
</dbReference>
<name>D8LU39_ECTSI</name>
<evidence type="ECO:0000256" key="4">
    <source>
        <dbReference type="ARBA" id="ARBA00007997"/>
    </source>
</evidence>
<keyword evidence="10" id="KW-0677">Repeat</keyword>
<feature type="compositionally biased region" description="Acidic residues" evidence="15">
    <location>
        <begin position="1682"/>
        <end position="1691"/>
    </location>
</feature>
<dbReference type="InterPro" id="IPR054478">
    <property type="entry name" value="LTN1_UBC"/>
</dbReference>
<dbReference type="FunFam" id="3.30.40.10:FF:000038">
    <property type="entry name" value="E3 ubiquitin-protein ligase listerin"/>
    <property type="match status" value="1"/>
</dbReference>
<feature type="compositionally biased region" description="Low complexity" evidence="15">
    <location>
        <begin position="224"/>
        <end position="234"/>
    </location>
</feature>
<dbReference type="PROSITE" id="PS50089">
    <property type="entry name" value="ZF_RING_2"/>
    <property type="match status" value="1"/>
</dbReference>
<evidence type="ECO:0000256" key="5">
    <source>
        <dbReference type="ARBA" id="ARBA00012483"/>
    </source>
</evidence>
<dbReference type="InterPro" id="IPR013083">
    <property type="entry name" value="Znf_RING/FYVE/PHD"/>
</dbReference>
<dbReference type="InterPro" id="IPR001841">
    <property type="entry name" value="Znf_RING"/>
</dbReference>
<protein>
    <recommendedName>
        <fullName evidence="6">E3 ubiquitin-protein ligase listerin</fullName>
        <ecNumber evidence="5">2.3.2.27</ecNumber>
    </recommendedName>
</protein>
<keyword evidence="12" id="KW-0833">Ubl conjugation pathway</keyword>
<dbReference type="GO" id="GO:0008270">
    <property type="term" value="F:zinc ion binding"/>
    <property type="evidence" value="ECO:0007669"/>
    <property type="project" value="UniProtKB-KW"/>
</dbReference>
<keyword evidence="13" id="KW-0862">Zinc</keyword>
<dbReference type="CDD" id="cd16491">
    <property type="entry name" value="RING-CH-C4HC3_LTN1"/>
    <property type="match status" value="1"/>
</dbReference>
<dbReference type="GO" id="GO:1990116">
    <property type="term" value="P:ribosome-associated ubiquitin-dependent protein catabolic process"/>
    <property type="evidence" value="ECO:0007669"/>
    <property type="project" value="InterPro"/>
</dbReference>
<keyword evidence="11 14" id="KW-0863">Zinc-finger</keyword>
<reference evidence="17 18" key="1">
    <citation type="journal article" date="2010" name="Nature">
        <title>The Ectocarpus genome and the independent evolution of multicellularity in brown algae.</title>
        <authorList>
            <person name="Cock J.M."/>
            <person name="Sterck L."/>
            <person name="Rouze P."/>
            <person name="Scornet D."/>
            <person name="Allen A.E."/>
            <person name="Amoutzias G."/>
            <person name="Anthouard V."/>
            <person name="Artiguenave F."/>
            <person name="Aury J.M."/>
            <person name="Badger J.H."/>
            <person name="Beszteri B."/>
            <person name="Billiau K."/>
            <person name="Bonnet E."/>
            <person name="Bothwell J.H."/>
            <person name="Bowler C."/>
            <person name="Boyen C."/>
            <person name="Brownlee C."/>
            <person name="Carrano C.J."/>
            <person name="Charrier B."/>
            <person name="Cho G.Y."/>
            <person name="Coelho S.M."/>
            <person name="Collen J."/>
            <person name="Corre E."/>
            <person name="Da Silva C."/>
            <person name="Delage L."/>
            <person name="Delaroque N."/>
            <person name="Dittami S.M."/>
            <person name="Doulbeau S."/>
            <person name="Elias M."/>
            <person name="Farnham G."/>
            <person name="Gachon C.M."/>
            <person name="Gschloessl B."/>
            <person name="Heesch S."/>
            <person name="Jabbari K."/>
            <person name="Jubin C."/>
            <person name="Kawai H."/>
            <person name="Kimura K."/>
            <person name="Kloareg B."/>
            <person name="Kupper F.C."/>
            <person name="Lang D."/>
            <person name="Le Bail A."/>
            <person name="Leblanc C."/>
            <person name="Lerouge P."/>
            <person name="Lohr M."/>
            <person name="Lopez P.J."/>
            <person name="Martens C."/>
            <person name="Maumus F."/>
            <person name="Michel G."/>
            <person name="Miranda-Saavedra D."/>
            <person name="Morales J."/>
            <person name="Moreau H."/>
            <person name="Motomura T."/>
            <person name="Nagasato C."/>
            <person name="Napoli C.A."/>
            <person name="Nelson D.R."/>
            <person name="Nyvall-Collen P."/>
            <person name="Peters A.F."/>
            <person name="Pommier C."/>
            <person name="Potin P."/>
            <person name="Poulain J."/>
            <person name="Quesneville H."/>
            <person name="Read B."/>
            <person name="Rensing S.A."/>
            <person name="Ritter A."/>
            <person name="Rousvoal S."/>
            <person name="Samanta M."/>
            <person name="Samson G."/>
            <person name="Schroeder D.C."/>
            <person name="Segurens B."/>
            <person name="Strittmatter M."/>
            <person name="Tonon T."/>
            <person name="Tregear J.W."/>
            <person name="Valentin K."/>
            <person name="von Dassow P."/>
            <person name="Yamagishi T."/>
            <person name="Van de Peer Y."/>
            <person name="Wincker P."/>
        </authorList>
    </citation>
    <scope>NUCLEOTIDE SEQUENCE [LARGE SCALE GENOMIC DNA]</scope>
    <source>
        <strain evidence="18">Ec32 / CCAP1310/4</strain>
    </source>
</reference>
<feature type="region of interest" description="Disordered" evidence="15">
    <location>
        <begin position="221"/>
        <end position="245"/>
    </location>
</feature>
<evidence type="ECO:0000256" key="15">
    <source>
        <dbReference type="SAM" id="MobiDB-lite"/>
    </source>
</evidence>
<dbReference type="EMBL" id="FN649191">
    <property type="protein sequence ID" value="CBN78081.1"/>
    <property type="molecule type" value="Genomic_DNA"/>
</dbReference>
<dbReference type="PANTHER" id="PTHR12389">
    <property type="entry name" value="ZINC FINGER PROTEIN 294"/>
    <property type="match status" value="1"/>
</dbReference>
<dbReference type="EC" id="2.3.2.27" evidence="5"/>
<evidence type="ECO:0000256" key="7">
    <source>
        <dbReference type="ARBA" id="ARBA00022490"/>
    </source>
</evidence>
<dbReference type="OrthoDB" id="6108at2759"/>
<evidence type="ECO:0000256" key="14">
    <source>
        <dbReference type="PROSITE-ProRule" id="PRU00175"/>
    </source>
</evidence>
<evidence type="ECO:0000256" key="3">
    <source>
        <dbReference type="ARBA" id="ARBA00004906"/>
    </source>
</evidence>
<comment type="subcellular location">
    <subcellularLocation>
        <location evidence="2">Cytoplasm</location>
        <location evidence="2">Cytosol</location>
    </subcellularLocation>
</comment>
<keyword evidence="18" id="KW-1185">Reference proteome</keyword>
<feature type="compositionally biased region" description="Polar residues" evidence="15">
    <location>
        <begin position="381"/>
        <end position="391"/>
    </location>
</feature>
<feature type="domain" description="RING-type" evidence="16">
    <location>
        <begin position="2133"/>
        <end position="2180"/>
    </location>
</feature>
<feature type="compositionally biased region" description="Low complexity" evidence="15">
    <location>
        <begin position="1847"/>
        <end position="1861"/>
    </location>
</feature>
<feature type="region of interest" description="Disordered" evidence="15">
    <location>
        <begin position="361"/>
        <end position="394"/>
    </location>
</feature>
<feature type="compositionally biased region" description="Acidic residues" evidence="15">
    <location>
        <begin position="1744"/>
        <end position="1763"/>
    </location>
</feature>
<keyword evidence="7" id="KW-0963">Cytoplasm</keyword>
<feature type="region of interest" description="Disordered" evidence="15">
    <location>
        <begin position="1722"/>
        <end position="1881"/>
    </location>
</feature>
<dbReference type="InterPro" id="IPR054476">
    <property type="entry name" value="Ltn1_N"/>
</dbReference>